<gene>
    <name evidence="1" type="ORF">BDM02DRAFT_2470514</name>
</gene>
<organism evidence="1 2">
    <name type="scientific">Thelephora ganbajun</name>
    <name type="common">Ganba fungus</name>
    <dbReference type="NCBI Taxonomy" id="370292"/>
    <lineage>
        <taxon>Eukaryota</taxon>
        <taxon>Fungi</taxon>
        <taxon>Dikarya</taxon>
        <taxon>Basidiomycota</taxon>
        <taxon>Agaricomycotina</taxon>
        <taxon>Agaricomycetes</taxon>
        <taxon>Thelephorales</taxon>
        <taxon>Thelephoraceae</taxon>
        <taxon>Thelephora</taxon>
    </lineage>
</organism>
<comment type="caution">
    <text evidence="1">The sequence shown here is derived from an EMBL/GenBank/DDBJ whole genome shotgun (WGS) entry which is preliminary data.</text>
</comment>
<protein>
    <submittedName>
        <fullName evidence="1">Uncharacterized protein</fullName>
    </submittedName>
</protein>
<evidence type="ECO:0000313" key="1">
    <source>
        <dbReference type="EMBL" id="KAF9647983.1"/>
    </source>
</evidence>
<accession>A0ACB6ZF14</accession>
<reference evidence="1" key="2">
    <citation type="journal article" date="2020" name="Nat. Commun.">
        <title>Large-scale genome sequencing of mycorrhizal fungi provides insights into the early evolution of symbiotic traits.</title>
        <authorList>
            <person name="Miyauchi S."/>
            <person name="Kiss E."/>
            <person name="Kuo A."/>
            <person name="Drula E."/>
            <person name="Kohler A."/>
            <person name="Sanchez-Garcia M."/>
            <person name="Morin E."/>
            <person name="Andreopoulos B."/>
            <person name="Barry K.W."/>
            <person name="Bonito G."/>
            <person name="Buee M."/>
            <person name="Carver A."/>
            <person name="Chen C."/>
            <person name="Cichocki N."/>
            <person name="Clum A."/>
            <person name="Culley D."/>
            <person name="Crous P.W."/>
            <person name="Fauchery L."/>
            <person name="Girlanda M."/>
            <person name="Hayes R.D."/>
            <person name="Keri Z."/>
            <person name="LaButti K."/>
            <person name="Lipzen A."/>
            <person name="Lombard V."/>
            <person name="Magnuson J."/>
            <person name="Maillard F."/>
            <person name="Murat C."/>
            <person name="Nolan M."/>
            <person name="Ohm R.A."/>
            <person name="Pangilinan J."/>
            <person name="Pereira M.F."/>
            <person name="Perotto S."/>
            <person name="Peter M."/>
            <person name="Pfister S."/>
            <person name="Riley R."/>
            <person name="Sitrit Y."/>
            <person name="Stielow J.B."/>
            <person name="Szollosi G."/>
            <person name="Zifcakova L."/>
            <person name="Stursova M."/>
            <person name="Spatafora J.W."/>
            <person name="Tedersoo L."/>
            <person name="Vaario L.M."/>
            <person name="Yamada A."/>
            <person name="Yan M."/>
            <person name="Wang P."/>
            <person name="Xu J."/>
            <person name="Bruns T."/>
            <person name="Baldrian P."/>
            <person name="Vilgalys R."/>
            <person name="Dunand C."/>
            <person name="Henrissat B."/>
            <person name="Grigoriev I.V."/>
            <person name="Hibbett D."/>
            <person name="Nagy L.G."/>
            <person name="Martin F.M."/>
        </authorList>
    </citation>
    <scope>NUCLEOTIDE SEQUENCE</scope>
    <source>
        <strain evidence="1">P2</strain>
    </source>
</reference>
<keyword evidence="2" id="KW-1185">Reference proteome</keyword>
<sequence>MDSIFLLAITVAFVPVLSVCYQCRTNISKINRYLLVRMSYGGIRHGAFDIRMMRGGLSHQLQVVVALTVARWRGHVVDRSRESQRTITKPLHPQPADKYTSIISQLGMDASVVEFSQRLTRK</sequence>
<evidence type="ECO:0000313" key="2">
    <source>
        <dbReference type="Proteomes" id="UP000886501"/>
    </source>
</evidence>
<name>A0ACB6ZF14_THEGA</name>
<dbReference type="EMBL" id="MU118022">
    <property type="protein sequence ID" value="KAF9647983.1"/>
    <property type="molecule type" value="Genomic_DNA"/>
</dbReference>
<dbReference type="Proteomes" id="UP000886501">
    <property type="component" value="Unassembled WGS sequence"/>
</dbReference>
<reference evidence="1" key="1">
    <citation type="submission" date="2019-10" db="EMBL/GenBank/DDBJ databases">
        <authorList>
            <consortium name="DOE Joint Genome Institute"/>
            <person name="Kuo A."/>
            <person name="Miyauchi S."/>
            <person name="Kiss E."/>
            <person name="Drula E."/>
            <person name="Kohler A."/>
            <person name="Sanchez-Garcia M."/>
            <person name="Andreopoulos B."/>
            <person name="Barry K.W."/>
            <person name="Bonito G."/>
            <person name="Buee M."/>
            <person name="Carver A."/>
            <person name="Chen C."/>
            <person name="Cichocki N."/>
            <person name="Clum A."/>
            <person name="Culley D."/>
            <person name="Crous P.W."/>
            <person name="Fauchery L."/>
            <person name="Girlanda M."/>
            <person name="Hayes R."/>
            <person name="Keri Z."/>
            <person name="Labutti K."/>
            <person name="Lipzen A."/>
            <person name="Lombard V."/>
            <person name="Magnuson J."/>
            <person name="Maillard F."/>
            <person name="Morin E."/>
            <person name="Murat C."/>
            <person name="Nolan M."/>
            <person name="Ohm R."/>
            <person name="Pangilinan J."/>
            <person name="Pereira M."/>
            <person name="Perotto S."/>
            <person name="Peter M."/>
            <person name="Riley R."/>
            <person name="Sitrit Y."/>
            <person name="Stielow B."/>
            <person name="Szollosi G."/>
            <person name="Zifcakova L."/>
            <person name="Stursova M."/>
            <person name="Spatafora J.W."/>
            <person name="Tedersoo L."/>
            <person name="Vaario L.-M."/>
            <person name="Yamada A."/>
            <person name="Yan M."/>
            <person name="Wang P."/>
            <person name="Xu J."/>
            <person name="Bruns T."/>
            <person name="Baldrian P."/>
            <person name="Vilgalys R."/>
            <person name="Henrissat B."/>
            <person name="Grigoriev I.V."/>
            <person name="Hibbett D."/>
            <person name="Nagy L.G."/>
            <person name="Martin F.M."/>
        </authorList>
    </citation>
    <scope>NUCLEOTIDE SEQUENCE</scope>
    <source>
        <strain evidence="1">P2</strain>
    </source>
</reference>
<proteinExistence type="predicted"/>